<evidence type="ECO:0000313" key="2">
    <source>
        <dbReference type="RefSeq" id="XP_030982862.1"/>
    </source>
</evidence>
<sequence length="92" mass="9945">MDMRVEWRVTFEPPEATRLARSPLLSGGPLGFPESRPANCLFVISIGSGPEAELRVAHHPSLVGLANAVLGTSDLVLLDLNQLDPDDQDAHF</sequence>
<evidence type="ECO:0000313" key="1">
    <source>
        <dbReference type="Proteomes" id="UP000515153"/>
    </source>
</evidence>
<dbReference type="Proteomes" id="UP000515153">
    <property type="component" value="Chromosome I"/>
</dbReference>
<reference evidence="2" key="3">
    <citation type="submission" date="2025-08" db="UniProtKB">
        <authorList>
            <consortium name="RefSeq"/>
        </authorList>
    </citation>
    <scope>IDENTIFICATION</scope>
    <source>
        <strain evidence="2">NI907</strain>
    </source>
</reference>
<proteinExistence type="predicted"/>
<dbReference type="AlphaFoldDB" id="A0A6P8B6M9"/>
<accession>A0A6P8B6M9</accession>
<reference evidence="1 2" key="1">
    <citation type="journal article" date="2019" name="Mol. Biol. Evol.">
        <title>Blast fungal genomes show frequent chromosomal changes, gene gains and losses, and effector gene turnover.</title>
        <authorList>
            <person name="Gomez Luciano L.B."/>
            <person name="Jason Tsai I."/>
            <person name="Chuma I."/>
            <person name="Tosa Y."/>
            <person name="Chen Y.H."/>
            <person name="Li J.Y."/>
            <person name="Li M.Y."/>
            <person name="Jade Lu M.Y."/>
            <person name="Nakayashiki H."/>
            <person name="Li W.H."/>
        </authorList>
    </citation>
    <scope>NUCLEOTIDE SEQUENCE [LARGE SCALE GENOMIC DNA]</scope>
    <source>
        <strain evidence="1 2">NI907</strain>
    </source>
</reference>
<gene>
    <name evidence="2" type="ORF">PgNI_05975</name>
</gene>
<reference evidence="2" key="2">
    <citation type="submission" date="2019-10" db="EMBL/GenBank/DDBJ databases">
        <authorList>
            <consortium name="NCBI Genome Project"/>
        </authorList>
    </citation>
    <scope>NUCLEOTIDE SEQUENCE</scope>
    <source>
        <strain evidence="2">NI907</strain>
    </source>
</reference>
<dbReference type="KEGG" id="pgri:PgNI_05975"/>
<keyword evidence="1" id="KW-1185">Reference proteome</keyword>
<organism evidence="1 2">
    <name type="scientific">Pyricularia grisea</name>
    <name type="common">Crabgrass-specific blast fungus</name>
    <name type="synonym">Magnaporthe grisea</name>
    <dbReference type="NCBI Taxonomy" id="148305"/>
    <lineage>
        <taxon>Eukaryota</taxon>
        <taxon>Fungi</taxon>
        <taxon>Dikarya</taxon>
        <taxon>Ascomycota</taxon>
        <taxon>Pezizomycotina</taxon>
        <taxon>Sordariomycetes</taxon>
        <taxon>Sordariomycetidae</taxon>
        <taxon>Magnaporthales</taxon>
        <taxon>Pyriculariaceae</taxon>
        <taxon>Pyricularia</taxon>
    </lineage>
</organism>
<protein>
    <submittedName>
        <fullName evidence="2">Uncharacterized protein</fullName>
    </submittedName>
</protein>
<dbReference type="RefSeq" id="XP_030982862.1">
    <property type="nucleotide sequence ID" value="XM_031126004.1"/>
</dbReference>
<name>A0A6P8B6M9_PYRGI</name>
<dbReference type="GeneID" id="41960913"/>